<sequence>MATLVLGTVGRAIGGPIGGIVGSLAGSVIDRGLFGGARGRAEVPLVQSAAYGEPVPRVFGRMRVAGNLIWSSEIAEQASAGGKGGGYSYSASFAVGLSARRLTGVGRIWADGRLLRDGEGRWLLPVVMRLHLGDEDQPIDVLMAAAEGDCPAYAGLAYAVFEDLPLADFGNRIPGLNFEVIADTGLLLDLGGAARELCEGRISVEGDFAGVDGMVAAQPGRIADTLDLLLDSTDAALVDDQGRLVMRIPAGTPEILRLADCRSSDAAGRSAPTRRRLAASTAVDSIEIGFVDPERDFQPGLQRVQRSAGHRIETLSLPVAMTPMAAKALAASRLAQRHAARLTRSVRLPWRHLGIMPGAVVRTEDSDAVWRVRERLFEGFLLTLSLERMAAPVGVAVASDGGRAPAGRAEPMGPTVLHLLDLPSLGPVADMAPRLLVAGAGAGPGWRRAPVLVSDNGGLDYAAAGTIAQASMMGIAINALPAGHATIWNRSTCLEVELIADGMWLQGLPEAAVLQGGNLALVGDELVQFAQAEAIAPRRFRLRGLLRGRRGTEAAIGGHRAGERFIMLESAALLPLDHALDRIGQSLLVRPAGGDDADAAAMAAVVGGRGLRPLAPVHLRARPMGDGWQLTWVRRSRAGFGWADFVDVPLAEAFEAWTIEVWSGDRLCRTSMSETSGFDYGAAEQIADGCGETLIFRVAQLSEAVGPGEFAELAVTRRP</sequence>
<dbReference type="InterPro" id="IPR032876">
    <property type="entry name" value="J_dom"/>
</dbReference>
<evidence type="ECO:0000259" key="1">
    <source>
        <dbReference type="Pfam" id="PF13550"/>
    </source>
</evidence>
<protein>
    <recommendedName>
        <fullName evidence="5">Tip attachment protein J domain-containing protein</fullName>
    </recommendedName>
</protein>
<feature type="domain" description="Tip attachment protein J" evidence="1">
    <location>
        <begin position="219"/>
        <end position="374"/>
    </location>
</feature>
<name>A0A841L9V7_9SPHN</name>
<evidence type="ECO:0000313" key="3">
    <source>
        <dbReference type="EMBL" id="MBB6226625.1"/>
    </source>
</evidence>
<dbReference type="EMBL" id="JACIIV010000005">
    <property type="protein sequence ID" value="MBB6226625.1"/>
    <property type="molecule type" value="Genomic_DNA"/>
</dbReference>
<dbReference type="AlphaFoldDB" id="A0A841L9V7"/>
<proteinExistence type="predicted"/>
<dbReference type="InterPro" id="IPR056490">
    <property type="entry name" value="Rcc01698_C"/>
</dbReference>
<accession>A0A841L9V7</accession>
<comment type="caution">
    <text evidence="3">The sequence shown here is derived from an EMBL/GenBank/DDBJ whole genome shotgun (WGS) entry which is preliminary data.</text>
</comment>
<evidence type="ECO:0008006" key="5">
    <source>
        <dbReference type="Google" id="ProtNLM"/>
    </source>
</evidence>
<evidence type="ECO:0000313" key="4">
    <source>
        <dbReference type="Proteomes" id="UP000538147"/>
    </source>
</evidence>
<gene>
    <name evidence="3" type="ORF">FHS79_000783</name>
</gene>
<keyword evidence="4" id="KW-1185">Reference proteome</keyword>
<dbReference type="Pfam" id="PF23666">
    <property type="entry name" value="Rcc01698_C"/>
    <property type="match status" value="1"/>
</dbReference>
<dbReference type="RefSeq" id="WP_184195698.1">
    <property type="nucleotide sequence ID" value="NZ_JACIIV010000005.1"/>
</dbReference>
<feature type="domain" description="Rcc01698-like C-terminal" evidence="2">
    <location>
        <begin position="472"/>
        <end position="566"/>
    </location>
</feature>
<dbReference type="Proteomes" id="UP000538147">
    <property type="component" value="Unassembled WGS sequence"/>
</dbReference>
<evidence type="ECO:0000259" key="2">
    <source>
        <dbReference type="Pfam" id="PF23666"/>
    </source>
</evidence>
<dbReference type="Pfam" id="PF13550">
    <property type="entry name" value="Phage-tail_3"/>
    <property type="match status" value="1"/>
</dbReference>
<reference evidence="3 4" key="1">
    <citation type="submission" date="2020-08" db="EMBL/GenBank/DDBJ databases">
        <title>Genomic Encyclopedia of Type Strains, Phase IV (KMG-IV): sequencing the most valuable type-strain genomes for metagenomic binning, comparative biology and taxonomic classification.</title>
        <authorList>
            <person name="Goeker M."/>
        </authorList>
    </citation>
    <scope>NUCLEOTIDE SEQUENCE [LARGE SCALE GENOMIC DNA]</scope>
    <source>
        <strain evidence="3 4">DSM 102189</strain>
    </source>
</reference>
<organism evidence="3 4">
    <name type="scientific">Polymorphobacter multimanifer</name>
    <dbReference type="NCBI Taxonomy" id="1070431"/>
    <lineage>
        <taxon>Bacteria</taxon>
        <taxon>Pseudomonadati</taxon>
        <taxon>Pseudomonadota</taxon>
        <taxon>Alphaproteobacteria</taxon>
        <taxon>Sphingomonadales</taxon>
        <taxon>Sphingosinicellaceae</taxon>
        <taxon>Polymorphobacter</taxon>
    </lineage>
</organism>